<keyword evidence="3" id="KW-0479">Metal-binding</keyword>
<dbReference type="Proteomes" id="UP000179441">
    <property type="component" value="Unassembled WGS sequence"/>
</dbReference>
<dbReference type="CDD" id="cd14498">
    <property type="entry name" value="DSP"/>
    <property type="match status" value="1"/>
</dbReference>
<dbReference type="GO" id="GO:0046872">
    <property type="term" value="F:metal ion binding"/>
    <property type="evidence" value="ECO:0007669"/>
    <property type="project" value="UniProtKB-KW"/>
</dbReference>
<dbReference type="AlphaFoldDB" id="A0A1S1MBW8"/>
<dbReference type="PANTHER" id="PTHR16222:SF24">
    <property type="entry name" value="ADP-RIBOSYLHYDROLASE ARH3"/>
    <property type="match status" value="1"/>
</dbReference>
<organism evidence="4 5">
    <name type="scientific">Mycobacteroides chelonae</name>
    <name type="common">Mycobacterium chelonae</name>
    <dbReference type="NCBI Taxonomy" id="1774"/>
    <lineage>
        <taxon>Bacteria</taxon>
        <taxon>Bacillati</taxon>
        <taxon>Actinomycetota</taxon>
        <taxon>Actinomycetes</taxon>
        <taxon>Mycobacteriales</taxon>
        <taxon>Mycobacteriaceae</taxon>
        <taxon>Mycobacteroides</taxon>
    </lineage>
</organism>
<dbReference type="InterPro" id="IPR029021">
    <property type="entry name" value="Prot-tyrosine_phosphatase-like"/>
</dbReference>
<comment type="cofactor">
    <cofactor evidence="3">
        <name>Mg(2+)</name>
        <dbReference type="ChEBI" id="CHEBI:18420"/>
    </cofactor>
    <text evidence="3">Binds 2 magnesium ions per subunit.</text>
</comment>
<dbReference type="SUPFAM" id="SSF52799">
    <property type="entry name" value="(Phosphotyrosine protein) phosphatases II"/>
    <property type="match status" value="1"/>
</dbReference>
<dbReference type="RefSeq" id="WP_030097993.1">
    <property type="nucleotide sequence ID" value="NZ_JAAOOR010000001.1"/>
</dbReference>
<accession>A0A1S1MBW8</accession>
<proteinExistence type="inferred from homology"/>
<feature type="binding site" evidence="3">
    <location>
        <position position="55"/>
    </location>
    <ligand>
        <name>Mg(2+)</name>
        <dbReference type="ChEBI" id="CHEBI:18420"/>
        <label>1</label>
    </ligand>
</feature>
<name>A0A1S1MBW8_MYCCH</name>
<keyword evidence="2 4" id="KW-0378">Hydrolase</keyword>
<dbReference type="InterPro" id="IPR050792">
    <property type="entry name" value="ADP-ribosylglycohydrolase"/>
</dbReference>
<dbReference type="InterPro" id="IPR036705">
    <property type="entry name" value="Ribosyl_crysJ1_sf"/>
</dbReference>
<dbReference type="Pfam" id="PF03747">
    <property type="entry name" value="ADP_ribosyl_GH"/>
    <property type="match status" value="1"/>
</dbReference>
<feature type="binding site" evidence="3">
    <location>
        <position position="56"/>
    </location>
    <ligand>
        <name>Mg(2+)</name>
        <dbReference type="ChEBI" id="CHEBI:18420"/>
        <label>1</label>
    </ligand>
</feature>
<evidence type="ECO:0000256" key="3">
    <source>
        <dbReference type="PIRSR" id="PIRSR605502-1"/>
    </source>
</evidence>
<comment type="similarity">
    <text evidence="1">Belongs to the ADP-ribosylglycohydrolase family.</text>
</comment>
<feature type="binding site" evidence="3">
    <location>
        <position position="277"/>
    </location>
    <ligand>
        <name>Mg(2+)</name>
        <dbReference type="ChEBI" id="CHEBI:18420"/>
        <label>1</label>
    </ligand>
</feature>
<comment type="caution">
    <text evidence="4">The sequence shown here is derived from an EMBL/GenBank/DDBJ whole genome shotgun (WGS) entry which is preliminary data.</text>
</comment>
<evidence type="ECO:0000256" key="2">
    <source>
        <dbReference type="ARBA" id="ARBA00022801"/>
    </source>
</evidence>
<dbReference type="InterPro" id="IPR005502">
    <property type="entry name" value="Ribosyl_crysJ1"/>
</dbReference>
<dbReference type="Gene3D" id="1.10.4080.10">
    <property type="entry name" value="ADP-ribosylation/Crystallin J1"/>
    <property type="match status" value="1"/>
</dbReference>
<sequence>MNLTVAMQDRAIGALLGTAAGDALGAPYEFQPPRAPDQDVAMVGNDLWEPGEWTDDTAMAIAIAEVAATGQDLRDDAAQDAIVRRWHQWSLGAKDIGTQTSAILGEAARRGRTAQAARAASAALHTRTGRSAGNGSLMRTAPVALAYLHDRRQLLPAARGISELTHYDIDASDACWLWSCAIRHAVLMGGVVDPLIGIGQIDPARRGLWRTRFQEAEQGQPADFTSNGWVVHAIQAAWSAIVNTPVPQDDPADGIFRVDHLRLALDAAVRAGYDTDTVAAIAGGLLGAAYGASAIPVQWRRLLHGWPNMNTRHLAALATRIIKTNKPIQHATAESTAPVQHPHDPGVWLGDITALRTLPHGVDVVISLCSINDSDIPIGVEHIGVRLVDGVGLEANPNLDFVLSDTVRLIEILRAEGHTVLVHCAGDQSRTPAVAALYGGRTQDISGIAAIRQIKKVLPYAHPNTDFLSALIRLAP</sequence>
<dbReference type="GO" id="GO:0016787">
    <property type="term" value="F:hydrolase activity"/>
    <property type="evidence" value="ECO:0007669"/>
    <property type="project" value="UniProtKB-KW"/>
</dbReference>
<dbReference type="PANTHER" id="PTHR16222">
    <property type="entry name" value="ADP-RIBOSYLGLYCOHYDROLASE"/>
    <property type="match status" value="1"/>
</dbReference>
<dbReference type="Gene3D" id="3.90.190.10">
    <property type="entry name" value="Protein tyrosine phosphatase superfamily"/>
    <property type="match status" value="1"/>
</dbReference>
<evidence type="ECO:0000256" key="1">
    <source>
        <dbReference type="ARBA" id="ARBA00010702"/>
    </source>
</evidence>
<keyword evidence="5" id="KW-1185">Reference proteome</keyword>
<dbReference type="SUPFAM" id="SSF101478">
    <property type="entry name" value="ADP-ribosylglycohydrolase"/>
    <property type="match status" value="1"/>
</dbReference>
<reference evidence="4 5" key="1">
    <citation type="submission" date="2016-10" db="EMBL/GenBank/DDBJ databases">
        <title>Evaluation of Human, Veterinary and Environmental Mycobacterium chelonae Isolates by Core Genome Phylogenomic Analysis, Targeted Gene Comparison, and Anti-microbial Susceptibility Patterns: A Tale of Mistaken Identities.</title>
        <authorList>
            <person name="Fogelson S.B."/>
            <person name="Camus A.C."/>
            <person name="Lorenz W."/>
            <person name="Vasireddy R."/>
            <person name="Vasireddy S."/>
            <person name="Smith T."/>
            <person name="Brown-Elliott B.A."/>
            <person name="Wallace R.J.Jr."/>
            <person name="Hasan N.A."/>
            <person name="Reischl U."/>
            <person name="Sanchez S."/>
        </authorList>
    </citation>
    <scope>NUCLEOTIDE SEQUENCE [LARGE SCALE GENOMIC DNA]</scope>
    <source>
        <strain evidence="4 5">15518</strain>
    </source>
</reference>
<gene>
    <name evidence="4" type="ORF">BKG84_00015</name>
</gene>
<evidence type="ECO:0000313" key="4">
    <source>
        <dbReference type="EMBL" id="OHU80327.1"/>
    </source>
</evidence>
<feature type="binding site" evidence="3">
    <location>
        <position position="54"/>
    </location>
    <ligand>
        <name>Mg(2+)</name>
        <dbReference type="ChEBI" id="CHEBI:18420"/>
        <label>1</label>
    </ligand>
</feature>
<evidence type="ECO:0000313" key="5">
    <source>
        <dbReference type="Proteomes" id="UP000179441"/>
    </source>
</evidence>
<feature type="binding site" evidence="3">
    <location>
        <position position="276"/>
    </location>
    <ligand>
        <name>Mg(2+)</name>
        <dbReference type="ChEBI" id="CHEBI:18420"/>
        <label>1</label>
    </ligand>
</feature>
<dbReference type="EMBL" id="MLIS01000001">
    <property type="protein sequence ID" value="OHU80327.1"/>
    <property type="molecule type" value="Genomic_DNA"/>
</dbReference>
<feature type="binding site" evidence="3">
    <location>
        <position position="274"/>
    </location>
    <ligand>
        <name>Mg(2+)</name>
        <dbReference type="ChEBI" id="CHEBI:18420"/>
        <label>1</label>
    </ligand>
</feature>
<keyword evidence="3" id="KW-0460">Magnesium</keyword>
<protein>
    <submittedName>
        <fullName evidence="4">Ribosylglycohydrolase</fullName>
    </submittedName>
</protein>